<feature type="transmembrane region" description="Helical" evidence="6">
    <location>
        <begin position="173"/>
        <end position="194"/>
    </location>
</feature>
<keyword evidence="3 6" id="KW-1133">Transmembrane helix</keyword>
<reference evidence="8" key="1">
    <citation type="journal article" date="2020" name="Stud. Mycol.">
        <title>101 Dothideomycetes genomes: a test case for predicting lifestyles and emergence of pathogens.</title>
        <authorList>
            <person name="Haridas S."/>
            <person name="Albert R."/>
            <person name="Binder M."/>
            <person name="Bloem J."/>
            <person name="Labutti K."/>
            <person name="Salamov A."/>
            <person name="Andreopoulos B."/>
            <person name="Baker S."/>
            <person name="Barry K."/>
            <person name="Bills G."/>
            <person name="Bluhm B."/>
            <person name="Cannon C."/>
            <person name="Castanera R."/>
            <person name="Culley D."/>
            <person name="Daum C."/>
            <person name="Ezra D."/>
            <person name="Gonzalez J."/>
            <person name="Henrissat B."/>
            <person name="Kuo A."/>
            <person name="Liang C."/>
            <person name="Lipzen A."/>
            <person name="Lutzoni F."/>
            <person name="Magnuson J."/>
            <person name="Mondo S."/>
            <person name="Nolan M."/>
            <person name="Ohm R."/>
            <person name="Pangilinan J."/>
            <person name="Park H.-J."/>
            <person name="Ramirez L."/>
            <person name="Alfaro M."/>
            <person name="Sun H."/>
            <person name="Tritt A."/>
            <person name="Yoshinaga Y."/>
            <person name="Zwiers L.-H."/>
            <person name="Turgeon B."/>
            <person name="Goodwin S."/>
            <person name="Spatafora J."/>
            <person name="Crous P."/>
            <person name="Grigoriev I."/>
        </authorList>
    </citation>
    <scope>NUCLEOTIDE SEQUENCE</scope>
    <source>
        <strain evidence="8">CBS 207.26</strain>
    </source>
</reference>
<dbReference type="Pfam" id="PF20684">
    <property type="entry name" value="Fung_rhodopsin"/>
    <property type="match status" value="1"/>
</dbReference>
<evidence type="ECO:0000256" key="1">
    <source>
        <dbReference type="ARBA" id="ARBA00004141"/>
    </source>
</evidence>
<evidence type="ECO:0000256" key="4">
    <source>
        <dbReference type="ARBA" id="ARBA00023136"/>
    </source>
</evidence>
<dbReference type="AlphaFoldDB" id="A0A6A6E5J8"/>
<feature type="transmembrane region" description="Helical" evidence="6">
    <location>
        <begin position="248"/>
        <end position="272"/>
    </location>
</feature>
<comment type="subcellular location">
    <subcellularLocation>
        <location evidence="1">Membrane</location>
        <topology evidence="1">Multi-pass membrane protein</topology>
    </subcellularLocation>
</comment>
<dbReference type="OrthoDB" id="3934549at2759"/>
<feature type="transmembrane region" description="Helical" evidence="6">
    <location>
        <begin position="48"/>
        <end position="68"/>
    </location>
</feature>
<keyword evidence="9" id="KW-1185">Reference proteome</keyword>
<gene>
    <name evidence="8" type="ORF">K469DRAFT_515602</name>
</gene>
<evidence type="ECO:0000256" key="2">
    <source>
        <dbReference type="ARBA" id="ARBA00022692"/>
    </source>
</evidence>
<evidence type="ECO:0000259" key="7">
    <source>
        <dbReference type="Pfam" id="PF20684"/>
    </source>
</evidence>
<dbReference type="InterPro" id="IPR052337">
    <property type="entry name" value="SAT4-like"/>
</dbReference>
<keyword evidence="4 6" id="KW-0472">Membrane</keyword>
<keyword evidence="2 6" id="KW-0812">Transmembrane</keyword>
<dbReference type="EMBL" id="ML994631">
    <property type="protein sequence ID" value="KAF2186032.1"/>
    <property type="molecule type" value="Genomic_DNA"/>
</dbReference>
<evidence type="ECO:0000256" key="5">
    <source>
        <dbReference type="ARBA" id="ARBA00038359"/>
    </source>
</evidence>
<organism evidence="8 9">
    <name type="scientific">Zopfia rhizophila CBS 207.26</name>
    <dbReference type="NCBI Taxonomy" id="1314779"/>
    <lineage>
        <taxon>Eukaryota</taxon>
        <taxon>Fungi</taxon>
        <taxon>Dikarya</taxon>
        <taxon>Ascomycota</taxon>
        <taxon>Pezizomycotina</taxon>
        <taxon>Dothideomycetes</taxon>
        <taxon>Dothideomycetes incertae sedis</taxon>
        <taxon>Zopfiaceae</taxon>
        <taxon>Zopfia</taxon>
    </lineage>
</organism>
<feature type="domain" description="Rhodopsin" evidence="7">
    <location>
        <begin position="36"/>
        <end position="273"/>
    </location>
</feature>
<feature type="transmembrane region" description="Helical" evidence="6">
    <location>
        <begin position="125"/>
        <end position="145"/>
    </location>
</feature>
<dbReference type="Proteomes" id="UP000800200">
    <property type="component" value="Unassembled WGS sequence"/>
</dbReference>
<dbReference type="InterPro" id="IPR049326">
    <property type="entry name" value="Rhodopsin_dom_fungi"/>
</dbReference>
<evidence type="ECO:0000256" key="6">
    <source>
        <dbReference type="SAM" id="Phobius"/>
    </source>
</evidence>
<protein>
    <recommendedName>
        <fullName evidence="7">Rhodopsin domain-containing protein</fullName>
    </recommendedName>
</protein>
<dbReference type="PANTHER" id="PTHR33048">
    <property type="entry name" value="PTH11-LIKE INTEGRAL MEMBRANE PROTEIN (AFU_ORTHOLOGUE AFUA_5G11245)"/>
    <property type="match status" value="1"/>
</dbReference>
<dbReference type="GO" id="GO:0016020">
    <property type="term" value="C:membrane"/>
    <property type="evidence" value="ECO:0007669"/>
    <property type="project" value="UniProtKB-SubCell"/>
</dbReference>
<feature type="transmembrane region" description="Helical" evidence="6">
    <location>
        <begin position="206"/>
        <end position="228"/>
    </location>
</feature>
<dbReference type="PANTHER" id="PTHR33048:SF47">
    <property type="entry name" value="INTEGRAL MEMBRANE PROTEIN-RELATED"/>
    <property type="match status" value="1"/>
</dbReference>
<sequence>DDVGPVIVRFGIAMIIIPVVAVALRFWSRALGLGTKSSDGRRFWWDDWAALAVLPFSIAQSAIFMHWTKLGLGRHMSTLDPKDIEGGLILLFAVYFPYNIAVALTKLSAILFYARVFNTKGNRAFKIALWAAAFFVSAILTFSIFETIFQCTPVKKAWSAATPGSCINEQAAWYAHAVLSVVADIFVLALPLPMLWKLQLKWSQKFLVSGVFVCGYGVTAISIGRLVANVNMPINTLFADITWNVVPILYWLLVEAPLSVLSICLPNIFSLFKHL</sequence>
<comment type="similarity">
    <text evidence="5">Belongs to the SAT4 family.</text>
</comment>
<feature type="transmembrane region" description="Helical" evidence="6">
    <location>
        <begin position="6"/>
        <end position="27"/>
    </location>
</feature>
<accession>A0A6A6E5J8</accession>
<evidence type="ECO:0000256" key="3">
    <source>
        <dbReference type="ARBA" id="ARBA00022989"/>
    </source>
</evidence>
<feature type="non-terminal residue" evidence="8">
    <location>
        <position position="275"/>
    </location>
</feature>
<name>A0A6A6E5J8_9PEZI</name>
<feature type="non-terminal residue" evidence="8">
    <location>
        <position position="1"/>
    </location>
</feature>
<feature type="transmembrane region" description="Helical" evidence="6">
    <location>
        <begin position="88"/>
        <end position="113"/>
    </location>
</feature>
<proteinExistence type="inferred from homology"/>
<evidence type="ECO:0000313" key="8">
    <source>
        <dbReference type="EMBL" id="KAF2186032.1"/>
    </source>
</evidence>
<evidence type="ECO:0000313" key="9">
    <source>
        <dbReference type="Proteomes" id="UP000800200"/>
    </source>
</evidence>